<sequence>MSTLSTEFDPKAFRRALGNFATGVTVITATASDGSRAGVTANSFNSVSLDPPLILWSISKNSGSYSVFEKASHFAVNILAADQINLSNHFARPSDDKFKDIQFSLGLGDAAILPDTSACFQCEQYQTLDGGDHWILVGKVVSFVDTGRAPLVYHGGAYSAVIPHAGSKPEKTSASDAAQSKNEQRLADNLYYQMLQAVKRYQADYQPLQLATGLRTIEARMLLTLNDFGTLSTQELEDRIGMPDSDLNVAVDTLCRKGWLVREGNQLSINPNGAEQAETLWRIANDRQQAVFGQFSDEEIAVFRKVLSAI</sequence>
<dbReference type="InterPro" id="IPR012349">
    <property type="entry name" value="Split_barrel_FMN-bd"/>
</dbReference>
<dbReference type="GO" id="GO:0042602">
    <property type="term" value="F:riboflavin reductase (NADPH) activity"/>
    <property type="evidence" value="ECO:0007669"/>
    <property type="project" value="TreeGrafter"/>
</dbReference>
<feature type="domain" description="Flavin reductase like" evidence="3">
    <location>
        <begin position="17"/>
        <end position="160"/>
    </location>
</feature>
<dbReference type="EMBL" id="QKRX01000003">
    <property type="protein sequence ID" value="RAU18899.1"/>
    <property type="molecule type" value="Genomic_DNA"/>
</dbReference>
<evidence type="ECO:0000256" key="1">
    <source>
        <dbReference type="ARBA" id="ARBA00008898"/>
    </source>
</evidence>
<organism evidence="4 5">
    <name type="scientific">Nitrincola tibetensis</name>
    <dbReference type="NCBI Taxonomy" id="2219697"/>
    <lineage>
        <taxon>Bacteria</taxon>
        <taxon>Pseudomonadati</taxon>
        <taxon>Pseudomonadota</taxon>
        <taxon>Gammaproteobacteria</taxon>
        <taxon>Oceanospirillales</taxon>
        <taxon>Oceanospirillaceae</taxon>
        <taxon>Nitrincola</taxon>
    </lineage>
</organism>
<dbReference type="InterPro" id="IPR036390">
    <property type="entry name" value="WH_DNA-bd_sf"/>
</dbReference>
<evidence type="ECO:0000259" key="3">
    <source>
        <dbReference type="SMART" id="SM00903"/>
    </source>
</evidence>
<dbReference type="AlphaFoldDB" id="A0A364NP72"/>
<dbReference type="Gene3D" id="1.10.10.10">
    <property type="entry name" value="Winged helix-like DNA-binding domain superfamily/Winged helix DNA-binding domain"/>
    <property type="match status" value="1"/>
</dbReference>
<dbReference type="GO" id="GO:0010181">
    <property type="term" value="F:FMN binding"/>
    <property type="evidence" value="ECO:0007669"/>
    <property type="project" value="InterPro"/>
</dbReference>
<comment type="caution">
    <text evidence="4">The sequence shown here is derived from an EMBL/GenBank/DDBJ whole genome shotgun (WGS) entry which is preliminary data.</text>
</comment>
<dbReference type="PANTHER" id="PTHR30466:SF11">
    <property type="entry name" value="FLAVIN-DEPENDENT MONOOXYGENASE, REDUCTASE SUBUNIT HSAB"/>
    <property type="match status" value="1"/>
</dbReference>
<comment type="similarity">
    <text evidence="1">Belongs to the non-flavoprotein flavin reductase family.</text>
</comment>
<dbReference type="Pfam" id="PF12802">
    <property type="entry name" value="MarR_2"/>
    <property type="match status" value="1"/>
</dbReference>
<evidence type="ECO:0000313" key="4">
    <source>
        <dbReference type="EMBL" id="RAU18899.1"/>
    </source>
</evidence>
<name>A0A364NP72_9GAMM</name>
<gene>
    <name evidence="4" type="ORF">DN062_05320</name>
</gene>
<dbReference type="InterPro" id="IPR000835">
    <property type="entry name" value="HTH_MarR-typ"/>
</dbReference>
<dbReference type="GO" id="GO:0003700">
    <property type="term" value="F:DNA-binding transcription factor activity"/>
    <property type="evidence" value="ECO:0007669"/>
    <property type="project" value="InterPro"/>
</dbReference>
<protein>
    <submittedName>
        <fullName evidence="4">Flavin oxidoreductase</fullName>
    </submittedName>
</protein>
<dbReference type="Gene3D" id="2.30.110.10">
    <property type="entry name" value="Electron Transport, Fmn-binding Protein, Chain A"/>
    <property type="match status" value="1"/>
</dbReference>
<dbReference type="NCBIfam" id="NF045919">
    <property type="entry name" value="HphnlacHdxRed"/>
    <property type="match status" value="1"/>
</dbReference>
<keyword evidence="5" id="KW-1185">Reference proteome</keyword>
<dbReference type="Pfam" id="PF01613">
    <property type="entry name" value="Flavin_Reduct"/>
    <property type="match status" value="1"/>
</dbReference>
<evidence type="ECO:0000256" key="2">
    <source>
        <dbReference type="ARBA" id="ARBA00023002"/>
    </source>
</evidence>
<accession>A0A364NP72</accession>
<dbReference type="InterPro" id="IPR050268">
    <property type="entry name" value="NADH-dep_flavin_reductase"/>
</dbReference>
<dbReference type="Proteomes" id="UP000250744">
    <property type="component" value="Unassembled WGS sequence"/>
</dbReference>
<dbReference type="SUPFAM" id="SSF46785">
    <property type="entry name" value="Winged helix' DNA-binding domain"/>
    <property type="match status" value="1"/>
</dbReference>
<keyword evidence="2" id="KW-0560">Oxidoreductase</keyword>
<dbReference type="SUPFAM" id="SSF50475">
    <property type="entry name" value="FMN-binding split barrel"/>
    <property type="match status" value="1"/>
</dbReference>
<dbReference type="SMART" id="SM00903">
    <property type="entry name" value="Flavin_Reduct"/>
    <property type="match status" value="1"/>
</dbReference>
<dbReference type="RefSeq" id="WP_112158261.1">
    <property type="nucleotide sequence ID" value="NZ_QKRX01000003.1"/>
</dbReference>
<dbReference type="OrthoDB" id="9792858at2"/>
<evidence type="ECO:0000313" key="5">
    <source>
        <dbReference type="Proteomes" id="UP000250744"/>
    </source>
</evidence>
<dbReference type="InterPro" id="IPR002563">
    <property type="entry name" value="Flavin_Rdtase-like_dom"/>
</dbReference>
<dbReference type="InterPro" id="IPR036388">
    <property type="entry name" value="WH-like_DNA-bd_sf"/>
</dbReference>
<proteinExistence type="inferred from homology"/>
<dbReference type="PANTHER" id="PTHR30466">
    <property type="entry name" value="FLAVIN REDUCTASE"/>
    <property type="match status" value="1"/>
</dbReference>
<reference evidence="4 5" key="1">
    <citation type="submission" date="2018-06" db="EMBL/GenBank/DDBJ databases">
        <title>Nitrincola tibetense sp. nov., isolated from Lake XuguoCo on Tibetan Plateau.</title>
        <authorList>
            <person name="Xing P."/>
        </authorList>
    </citation>
    <scope>NUCLEOTIDE SEQUENCE [LARGE SCALE GENOMIC DNA]</scope>
    <source>
        <strain evidence="5">xg18</strain>
    </source>
</reference>